<dbReference type="PANTHER" id="PTHR10091">
    <property type="entry name" value="ALDOSE-1-EPIMERASE"/>
    <property type="match status" value="1"/>
</dbReference>
<dbReference type="InterPro" id="IPR008183">
    <property type="entry name" value="Aldose_1/G6P_1-epimerase"/>
</dbReference>
<dbReference type="GO" id="GO:0033499">
    <property type="term" value="P:galactose catabolic process via UDP-galactose, Leloir pathway"/>
    <property type="evidence" value="ECO:0007669"/>
    <property type="project" value="TreeGrafter"/>
</dbReference>
<evidence type="ECO:0000313" key="2">
    <source>
        <dbReference type="EMBL" id="QOT72973.1"/>
    </source>
</evidence>
<evidence type="ECO:0000313" key="4">
    <source>
        <dbReference type="Proteomes" id="UP000593663"/>
    </source>
</evidence>
<dbReference type="SUPFAM" id="SSF74650">
    <property type="entry name" value="Galactose mutarotase-like"/>
    <property type="match status" value="1"/>
</dbReference>
<dbReference type="Proteomes" id="UP000593663">
    <property type="component" value="Chromosome 1"/>
</dbReference>
<reference evidence="1 3" key="1">
    <citation type="journal article" date="2013" name="Biodegradation">
        <title>Occurrence of 4-tert-butylphenol (4-t-BP) biodegradation in an aquatic sample caused by the presence of Spirodela polyrrhiza and isolation of a 4-t-BP-utilizing bacterium.</title>
        <authorList>
            <person name="Ogata Y."/>
            <person name="Toyama T."/>
            <person name="Yu N."/>
            <person name="Wang X."/>
            <person name="Sei K."/>
            <person name="Ike M."/>
        </authorList>
    </citation>
    <scope>NUCLEOTIDE SEQUENCE [LARGE SCALE GENOMIC DNA]</scope>
    <source>
        <strain evidence="1 3">OMI</strain>
    </source>
</reference>
<evidence type="ECO:0000313" key="1">
    <source>
        <dbReference type="EMBL" id="GAY20955.1"/>
    </source>
</evidence>
<dbReference type="Proteomes" id="UP000221538">
    <property type="component" value="Unassembled WGS sequence"/>
</dbReference>
<proteinExistence type="predicted"/>
<dbReference type="GO" id="GO:0006006">
    <property type="term" value="P:glucose metabolic process"/>
    <property type="evidence" value="ECO:0007669"/>
    <property type="project" value="TreeGrafter"/>
</dbReference>
<dbReference type="KEGG" id="sbar:H5V43_07705"/>
<dbReference type="RefSeq" id="WP_025548896.1">
    <property type="nucleotide sequence ID" value="NZ_BATN01000029.1"/>
</dbReference>
<dbReference type="Pfam" id="PF01263">
    <property type="entry name" value="Aldose_epim"/>
    <property type="match status" value="1"/>
</dbReference>
<reference evidence="2" key="6">
    <citation type="journal article" date="2021" name="Microbiol. Resour. Announc.">
        <title>Complete Genome Sequence of Sphingobium barthaii KK22, a High-Molecular-Weight Polycyclic Aromatic Hydrocarbon-Degrading Soil Bacterium.</title>
        <authorList>
            <person name="Mori J.F."/>
            <person name="Kanaly R.A."/>
        </authorList>
    </citation>
    <scope>NUCLEOTIDE SEQUENCE</scope>
    <source>
        <strain evidence="2">KK22</strain>
    </source>
</reference>
<reference evidence="1" key="3">
    <citation type="submission" date="2017-10" db="EMBL/GenBank/DDBJ databases">
        <title>Bioaugmenting a lab-scale membrane bioreactor with Sphingobium fuliginis OMI to degrade 4-tert-butylphenol.</title>
        <authorList>
            <person name="Takada K."/>
            <person name="Shiba T."/>
            <person name="Soda S."/>
            <person name="Inoue D."/>
            <person name="Miyake M."/>
            <person name="Eguchi M."/>
            <person name="Ike M."/>
        </authorList>
    </citation>
    <scope>NUCLEOTIDE SEQUENCE</scope>
    <source>
        <strain evidence="1">OMI</strain>
    </source>
</reference>
<dbReference type="InterPro" id="IPR014718">
    <property type="entry name" value="GH-type_carb-bd"/>
</dbReference>
<dbReference type="GO" id="GO:0004034">
    <property type="term" value="F:aldose 1-epimerase activity"/>
    <property type="evidence" value="ECO:0007669"/>
    <property type="project" value="TreeGrafter"/>
</dbReference>
<dbReference type="InterPro" id="IPR011013">
    <property type="entry name" value="Gal_mutarotase_sf_dom"/>
</dbReference>
<organism evidence="1 3">
    <name type="scientific">Sphingobium fuliginis (strain ATCC 27551)</name>
    <dbReference type="NCBI Taxonomy" id="336203"/>
    <lineage>
        <taxon>Bacteria</taxon>
        <taxon>Pseudomonadati</taxon>
        <taxon>Pseudomonadota</taxon>
        <taxon>Alphaproteobacteria</taxon>
        <taxon>Sphingomonadales</taxon>
        <taxon>Sphingomonadaceae</taxon>
        <taxon>Sphingobium</taxon>
    </lineage>
</organism>
<dbReference type="EMBL" id="CP060035">
    <property type="protein sequence ID" value="QOT72973.1"/>
    <property type="molecule type" value="Genomic_DNA"/>
</dbReference>
<reference evidence="1" key="4">
    <citation type="submission" date="2017-10" db="EMBL/GenBank/DDBJ databases">
        <authorList>
            <person name="Banno H."/>
            <person name="Chua N.-H."/>
        </authorList>
    </citation>
    <scope>NUCLEOTIDE SEQUENCE</scope>
    <source>
        <strain evidence="1">OMI</strain>
    </source>
</reference>
<sequence length="290" mass="31369">MKAGAVEAVLAPTVGGSLAALRFAGTDILRTAPVDSSDPLQMASFPLVPYTNRIAHGRFRFAGRDVRMPLNFGDHPHSLHGIGWTSAWSVAAAAQDSAHLTHRYDGDGGWPWAYEAQQHFTLSDHAIEMSLTLRNISDEAMPAGLGFHPYFQADEDTSLQFRADRLWLATADMLPVRQVAADALGDWSAGARVRGNSLIDNAYGGWDGSATVRRGDGTRVVLSAVGASWFHVYRPPLSPDFCLEPVTHMPDAVNRPAGMDSIEPGAEKTLSLRIAFPPSDEALPQRDKIA</sequence>
<name>A0A292ZDT1_SPHSA</name>
<protein>
    <submittedName>
        <fullName evidence="1">Aldose 1-epimerase</fullName>
    </submittedName>
</protein>
<dbReference type="AlphaFoldDB" id="A0A292ZDT1"/>
<dbReference type="CDD" id="cd09021">
    <property type="entry name" value="Aldose_epim_Ec_YphB"/>
    <property type="match status" value="1"/>
</dbReference>
<reference evidence="4" key="5">
    <citation type="submission" date="2020-08" db="EMBL/GenBank/DDBJ databases">
        <title>Complete genome sequence of Sphingobium barthaii strain KK22, a high-molecular-weight polycyclic aromatic hydrocarbon-degrading soil bacterium.</title>
        <authorList>
            <person name="Mori J.F."/>
            <person name="Kanaly R.A."/>
        </authorList>
    </citation>
    <scope>NUCLEOTIDE SEQUENCE [LARGE SCALE GENOMIC DNA]</scope>
    <source>
        <strain evidence="4">KK22</strain>
    </source>
</reference>
<reference evidence="1 3" key="2">
    <citation type="journal article" date="2013" name="Environ. Sci. Technol.">
        <title>The 4-tert-butylphenol-utilizing bacterium Sphingobium fuliginis OMI can degrade bisphenols via phenolic ring hydroxylation and meta-cleavage pathway.</title>
        <authorList>
            <person name="Ogata Y."/>
            <person name="Goda S."/>
            <person name="Toyama T."/>
            <person name="Sei K."/>
            <person name="Ike M."/>
        </authorList>
    </citation>
    <scope>NUCLEOTIDE SEQUENCE [LARGE SCALE GENOMIC DNA]</scope>
    <source>
        <strain evidence="1 3">OMI</strain>
    </source>
</reference>
<dbReference type="PANTHER" id="PTHR10091:SF45">
    <property type="entry name" value="ALDOSE 1-EPIMERASE"/>
    <property type="match status" value="1"/>
</dbReference>
<evidence type="ECO:0000313" key="3">
    <source>
        <dbReference type="Proteomes" id="UP000221538"/>
    </source>
</evidence>
<dbReference type="Gene3D" id="2.70.98.10">
    <property type="match status" value="1"/>
</dbReference>
<dbReference type="EMBL" id="BEWI01000031">
    <property type="protein sequence ID" value="GAY20955.1"/>
    <property type="molecule type" value="Genomic_DNA"/>
</dbReference>
<gene>
    <name evidence="2" type="ORF">H5V43_07705</name>
    <name evidence="1" type="ORF">SFOMI_1485</name>
</gene>
<accession>A0A292ZDT1</accession>
<dbReference type="GO" id="GO:0030246">
    <property type="term" value="F:carbohydrate binding"/>
    <property type="evidence" value="ECO:0007669"/>
    <property type="project" value="InterPro"/>
</dbReference>